<dbReference type="AlphaFoldDB" id="H1XRU2"/>
<dbReference type="EMBL" id="CP018099">
    <property type="protein sequence ID" value="APF17164.1"/>
    <property type="molecule type" value="Genomic_DNA"/>
</dbReference>
<evidence type="ECO:0000256" key="1">
    <source>
        <dbReference type="ARBA" id="ARBA00004651"/>
    </source>
</evidence>
<evidence type="ECO:0000313" key="8">
    <source>
        <dbReference type="EMBL" id="EHO41302.1"/>
    </source>
</evidence>
<reference evidence="7 10" key="2">
    <citation type="submission" date="2016-11" db="EMBL/GenBank/DDBJ databases">
        <title>Genomic analysis of Caldithrix abyssi and proposal of a novel bacterial phylum Caldithrichaeota.</title>
        <authorList>
            <person name="Kublanov I."/>
            <person name="Sigalova O."/>
            <person name="Gavrilov S."/>
            <person name="Lebedinsky A."/>
            <person name="Ivanova N."/>
            <person name="Daum C."/>
            <person name="Reddy T."/>
            <person name="Klenk H.P."/>
            <person name="Goker M."/>
            <person name="Reva O."/>
            <person name="Miroshnichenko M."/>
            <person name="Kyprides N."/>
            <person name="Woyke T."/>
            <person name="Gelfand M."/>
        </authorList>
    </citation>
    <scope>NUCLEOTIDE SEQUENCE [LARGE SCALE GENOMIC DNA]</scope>
    <source>
        <strain evidence="7 10">LF13</strain>
    </source>
</reference>
<evidence type="ECO:0000256" key="2">
    <source>
        <dbReference type="ARBA" id="ARBA00022475"/>
    </source>
</evidence>
<dbReference type="EMBL" id="CM001402">
    <property type="protein sequence ID" value="EHO41302.1"/>
    <property type="molecule type" value="Genomic_DNA"/>
</dbReference>
<evidence type="ECO:0008006" key="11">
    <source>
        <dbReference type="Google" id="ProtNLM"/>
    </source>
</evidence>
<reference evidence="8 9" key="1">
    <citation type="submission" date="2011-09" db="EMBL/GenBank/DDBJ databases">
        <title>The permanent draft genome of Caldithrix abyssi DSM 13497.</title>
        <authorList>
            <consortium name="US DOE Joint Genome Institute (JGI-PGF)"/>
            <person name="Lucas S."/>
            <person name="Han J."/>
            <person name="Lapidus A."/>
            <person name="Bruce D."/>
            <person name="Goodwin L."/>
            <person name="Pitluck S."/>
            <person name="Peters L."/>
            <person name="Kyrpides N."/>
            <person name="Mavromatis K."/>
            <person name="Ivanova N."/>
            <person name="Mikhailova N."/>
            <person name="Chertkov O."/>
            <person name="Detter J.C."/>
            <person name="Tapia R."/>
            <person name="Han C."/>
            <person name="Land M."/>
            <person name="Hauser L."/>
            <person name="Markowitz V."/>
            <person name="Cheng J.-F."/>
            <person name="Hugenholtz P."/>
            <person name="Woyke T."/>
            <person name="Wu D."/>
            <person name="Spring S."/>
            <person name="Brambilla E."/>
            <person name="Klenk H.-P."/>
            <person name="Eisen J.A."/>
        </authorList>
    </citation>
    <scope>NUCLEOTIDE SEQUENCE [LARGE SCALE GENOMIC DNA]</scope>
    <source>
        <strain evidence="8 9">DSM 13497</strain>
    </source>
</reference>
<keyword evidence="2" id="KW-1003">Cell membrane</keyword>
<feature type="transmembrane region" description="Helical" evidence="6">
    <location>
        <begin position="56"/>
        <end position="76"/>
    </location>
</feature>
<dbReference type="Proteomes" id="UP000004671">
    <property type="component" value="Chromosome"/>
</dbReference>
<evidence type="ECO:0000256" key="3">
    <source>
        <dbReference type="ARBA" id="ARBA00022692"/>
    </source>
</evidence>
<feature type="transmembrane region" description="Helical" evidence="6">
    <location>
        <begin position="119"/>
        <end position="140"/>
    </location>
</feature>
<dbReference type="OrthoDB" id="7992784at2"/>
<name>H1XRU2_CALAY</name>
<proteinExistence type="predicted"/>
<evidence type="ECO:0000256" key="5">
    <source>
        <dbReference type="ARBA" id="ARBA00023136"/>
    </source>
</evidence>
<dbReference type="PaxDb" id="880073-Calab_1684"/>
<dbReference type="Pfam" id="PF06146">
    <property type="entry name" value="PsiE"/>
    <property type="match status" value="1"/>
</dbReference>
<evidence type="ECO:0000313" key="9">
    <source>
        <dbReference type="Proteomes" id="UP000004671"/>
    </source>
</evidence>
<keyword evidence="4 6" id="KW-1133">Transmembrane helix</keyword>
<dbReference type="GO" id="GO:0005886">
    <property type="term" value="C:plasma membrane"/>
    <property type="evidence" value="ECO:0007669"/>
    <property type="project" value="UniProtKB-SubCell"/>
</dbReference>
<evidence type="ECO:0000313" key="7">
    <source>
        <dbReference type="EMBL" id="APF17164.1"/>
    </source>
</evidence>
<feature type="transmembrane region" description="Helical" evidence="6">
    <location>
        <begin position="12"/>
        <end position="36"/>
    </location>
</feature>
<sequence>MIEHKRDFITKSYVAFEYFIYLIVSILLVITIGLLVYNSVLVIGKTVETSNFIRGVLKLIDRVLLIIMVVEILYTVKVSIQSHKLSPAPFFIIGLIASIRRILIISVEGAYLPEKFNHHMIEMGVLGVIIIIFVFSLILFKKYEM</sequence>
<gene>
    <name evidence="7" type="ORF">Cabys_413</name>
    <name evidence="8" type="ORF">Calab_1684</name>
</gene>
<evidence type="ECO:0000313" key="10">
    <source>
        <dbReference type="Proteomes" id="UP000183868"/>
    </source>
</evidence>
<feature type="transmembrane region" description="Helical" evidence="6">
    <location>
        <begin position="88"/>
        <end position="107"/>
    </location>
</feature>
<dbReference type="eggNOG" id="ENOG5033651">
    <property type="taxonomic scope" value="Bacteria"/>
</dbReference>
<dbReference type="HOGENOM" id="CLU_128717_0_0_0"/>
<protein>
    <recommendedName>
        <fullName evidence="11">Phosphate-starvation-inducible E</fullName>
    </recommendedName>
</protein>
<dbReference type="InterPro" id="IPR020948">
    <property type="entry name" value="P_starv_induced_PsiE-like"/>
</dbReference>
<keyword evidence="3 6" id="KW-0812">Transmembrane</keyword>
<dbReference type="Proteomes" id="UP000183868">
    <property type="component" value="Chromosome"/>
</dbReference>
<dbReference type="InParanoid" id="H1XRU2"/>
<dbReference type="KEGG" id="caby:Cabys_413"/>
<comment type="subcellular location">
    <subcellularLocation>
        <location evidence="1">Cell membrane</location>
        <topology evidence="1">Multi-pass membrane protein</topology>
    </subcellularLocation>
</comment>
<keyword evidence="5 6" id="KW-0472">Membrane</keyword>
<accession>H1XRU2</accession>
<dbReference type="RefSeq" id="WP_006928399.1">
    <property type="nucleotide sequence ID" value="NZ_CM001402.1"/>
</dbReference>
<organism evidence="8 9">
    <name type="scientific">Caldithrix abyssi DSM 13497</name>
    <dbReference type="NCBI Taxonomy" id="880073"/>
    <lineage>
        <taxon>Bacteria</taxon>
        <taxon>Pseudomonadati</taxon>
        <taxon>Calditrichota</taxon>
        <taxon>Calditrichia</taxon>
        <taxon>Calditrichales</taxon>
        <taxon>Calditrichaceae</taxon>
        <taxon>Caldithrix</taxon>
    </lineage>
</organism>
<evidence type="ECO:0000256" key="4">
    <source>
        <dbReference type="ARBA" id="ARBA00022989"/>
    </source>
</evidence>
<keyword evidence="9" id="KW-1185">Reference proteome</keyword>
<evidence type="ECO:0000256" key="6">
    <source>
        <dbReference type="SAM" id="Phobius"/>
    </source>
</evidence>